<accession>A0A9D4KFG8</accession>
<protein>
    <recommendedName>
        <fullName evidence="5">C3H1-type domain-containing protein</fullName>
    </recommendedName>
</protein>
<proteinExistence type="predicted"/>
<evidence type="ECO:0000259" key="5">
    <source>
        <dbReference type="PROSITE" id="PS50103"/>
    </source>
</evidence>
<keyword evidence="1 4" id="KW-0479">Metal-binding</keyword>
<evidence type="ECO:0000256" key="1">
    <source>
        <dbReference type="ARBA" id="ARBA00022723"/>
    </source>
</evidence>
<feature type="zinc finger region" description="C3H1-type" evidence="4">
    <location>
        <begin position="84"/>
        <end position="112"/>
    </location>
</feature>
<evidence type="ECO:0000256" key="3">
    <source>
        <dbReference type="ARBA" id="ARBA00022833"/>
    </source>
</evidence>
<evidence type="ECO:0000313" key="6">
    <source>
        <dbReference type="EMBL" id="KAH3838568.1"/>
    </source>
</evidence>
<keyword evidence="3 4" id="KW-0862">Zinc</keyword>
<organism evidence="7 8">
    <name type="scientific">Dreissena polymorpha</name>
    <name type="common">Zebra mussel</name>
    <name type="synonym">Mytilus polymorpha</name>
    <dbReference type="NCBI Taxonomy" id="45954"/>
    <lineage>
        <taxon>Eukaryota</taxon>
        <taxon>Metazoa</taxon>
        <taxon>Spiralia</taxon>
        <taxon>Lophotrochozoa</taxon>
        <taxon>Mollusca</taxon>
        <taxon>Bivalvia</taxon>
        <taxon>Autobranchia</taxon>
        <taxon>Heteroconchia</taxon>
        <taxon>Euheterodonta</taxon>
        <taxon>Imparidentia</taxon>
        <taxon>Neoheterodontei</taxon>
        <taxon>Myida</taxon>
        <taxon>Dreissenoidea</taxon>
        <taxon>Dreissenidae</taxon>
        <taxon>Dreissena</taxon>
    </lineage>
</organism>
<sequence length="126" mass="14900">MRVLNHLLTVNDIERSEVEFYLAYTTRIFEFAESFEWNSVLNYDYHYRELQAEHGFKWGTYSPHMELQMLVPKRPKPSVPVQNPAPKEDYRIFKAKGACPFGDKCRYKHVKALPSNNSRQDATKNQ</sequence>
<reference evidence="7" key="1">
    <citation type="journal article" date="2019" name="bioRxiv">
        <title>The Genome of the Zebra Mussel, Dreissena polymorpha: A Resource for Invasive Species Research.</title>
        <authorList>
            <person name="McCartney M.A."/>
            <person name="Auch B."/>
            <person name="Kono T."/>
            <person name="Mallez S."/>
            <person name="Zhang Y."/>
            <person name="Obille A."/>
            <person name="Becker A."/>
            <person name="Abrahante J.E."/>
            <person name="Garbe J."/>
            <person name="Badalamenti J.P."/>
            <person name="Herman A."/>
            <person name="Mangelson H."/>
            <person name="Liachko I."/>
            <person name="Sullivan S."/>
            <person name="Sone E.D."/>
            <person name="Koren S."/>
            <person name="Silverstein K.A.T."/>
            <person name="Beckman K.B."/>
            <person name="Gohl D.M."/>
        </authorList>
    </citation>
    <scope>NUCLEOTIDE SEQUENCE</scope>
    <source>
        <strain evidence="7">Duluth1</strain>
        <tissue evidence="7">Whole animal</tissue>
    </source>
</reference>
<dbReference type="InterPro" id="IPR000571">
    <property type="entry name" value="Znf_CCCH"/>
</dbReference>
<dbReference type="PROSITE" id="PS50103">
    <property type="entry name" value="ZF_C3H1"/>
    <property type="match status" value="1"/>
</dbReference>
<evidence type="ECO:0000256" key="2">
    <source>
        <dbReference type="ARBA" id="ARBA00022771"/>
    </source>
</evidence>
<keyword evidence="8" id="KW-1185">Reference proteome</keyword>
<comment type="caution">
    <text evidence="7">The sequence shown here is derived from an EMBL/GenBank/DDBJ whole genome shotgun (WGS) entry which is preliminary data.</text>
</comment>
<dbReference type="GO" id="GO:0008270">
    <property type="term" value="F:zinc ion binding"/>
    <property type="evidence" value="ECO:0007669"/>
    <property type="project" value="UniProtKB-KW"/>
</dbReference>
<keyword evidence="2 4" id="KW-0863">Zinc-finger</keyword>
<dbReference type="InterPro" id="IPR041367">
    <property type="entry name" value="Znf-CCCH_4"/>
</dbReference>
<evidence type="ECO:0000313" key="8">
    <source>
        <dbReference type="Proteomes" id="UP000828390"/>
    </source>
</evidence>
<dbReference type="AlphaFoldDB" id="A0A9D4KFG8"/>
<evidence type="ECO:0000256" key="4">
    <source>
        <dbReference type="PROSITE-ProRule" id="PRU00723"/>
    </source>
</evidence>
<dbReference type="Pfam" id="PF18044">
    <property type="entry name" value="zf-CCCH_4"/>
    <property type="match status" value="1"/>
</dbReference>
<reference evidence="7" key="2">
    <citation type="submission" date="2020-11" db="EMBL/GenBank/DDBJ databases">
        <authorList>
            <person name="McCartney M.A."/>
            <person name="Auch B."/>
            <person name="Kono T."/>
            <person name="Mallez S."/>
            <person name="Becker A."/>
            <person name="Gohl D.M."/>
            <person name="Silverstein K.A.T."/>
            <person name="Koren S."/>
            <person name="Bechman K.B."/>
            <person name="Herman A."/>
            <person name="Abrahante J.E."/>
            <person name="Garbe J."/>
        </authorList>
    </citation>
    <scope>NUCLEOTIDE SEQUENCE</scope>
    <source>
        <strain evidence="7">Duluth1</strain>
        <tissue evidence="7">Whole animal</tissue>
    </source>
</reference>
<feature type="domain" description="C3H1-type" evidence="5">
    <location>
        <begin position="84"/>
        <end position="112"/>
    </location>
</feature>
<dbReference type="EMBL" id="JAIWYP010000004">
    <property type="protein sequence ID" value="KAH3838585.1"/>
    <property type="molecule type" value="Genomic_DNA"/>
</dbReference>
<name>A0A9D4KFG8_DREPO</name>
<evidence type="ECO:0000313" key="7">
    <source>
        <dbReference type="EMBL" id="KAH3838585.1"/>
    </source>
</evidence>
<gene>
    <name evidence="6" type="ORF">DPMN_111976</name>
    <name evidence="7" type="ORF">DPMN_111993</name>
</gene>
<dbReference type="EMBL" id="JAIWYP010000004">
    <property type="protein sequence ID" value="KAH3838568.1"/>
    <property type="molecule type" value="Genomic_DNA"/>
</dbReference>
<dbReference type="Proteomes" id="UP000828390">
    <property type="component" value="Unassembled WGS sequence"/>
</dbReference>